<sequence length="351" mass="37343">MIDLIATHLANSALEGREEAENGTFSRLYTLVAERLKQTPLGAAVMDALKDLPSDVTNQEHAVTALTAEIGKDSNFGLDLELATQEAEAQVGGGANQGKVSVNTQGGNLKLRDSAIAAGNVKITKSTKIGLGAFVAVAILAVAFLIGRGTGSSNPVPPPDPVTSLAGEWERIDGTGGELGVMEIYRDGTANANLELDGSWEPCAGKIFPVEDGTFRFEAQAFGRPFTFIVHLQKDETLAFGFDFGGNTGETLTKWRKLKPGETPTTSRSATSQLPPPIPDLEPEQRECRIVAIVDTVTVTEEPDSHSKVIMTIERDGQIGASKVVRNGFRSLGLYGWVPDNAVKPLPGRDC</sequence>
<keyword evidence="4" id="KW-1185">Reference proteome</keyword>
<evidence type="ECO:0000313" key="4">
    <source>
        <dbReference type="Proteomes" id="UP001597045"/>
    </source>
</evidence>
<dbReference type="Proteomes" id="UP001597045">
    <property type="component" value="Unassembled WGS sequence"/>
</dbReference>
<name>A0ABW3M1U9_9PSEU</name>
<proteinExistence type="predicted"/>
<accession>A0ABW3M1U9</accession>
<protein>
    <submittedName>
        <fullName evidence="3">Uncharacterized protein</fullName>
    </submittedName>
</protein>
<gene>
    <name evidence="3" type="ORF">ACFQ1S_03130</name>
</gene>
<evidence type="ECO:0000313" key="3">
    <source>
        <dbReference type="EMBL" id="MFD1044656.1"/>
    </source>
</evidence>
<evidence type="ECO:0000256" key="1">
    <source>
        <dbReference type="SAM" id="MobiDB-lite"/>
    </source>
</evidence>
<dbReference type="EMBL" id="JBHTIS010000096">
    <property type="protein sequence ID" value="MFD1044656.1"/>
    <property type="molecule type" value="Genomic_DNA"/>
</dbReference>
<reference evidence="4" key="1">
    <citation type="journal article" date="2019" name="Int. J. Syst. Evol. Microbiol.">
        <title>The Global Catalogue of Microorganisms (GCM) 10K type strain sequencing project: providing services to taxonomists for standard genome sequencing and annotation.</title>
        <authorList>
            <consortium name="The Broad Institute Genomics Platform"/>
            <consortium name="The Broad Institute Genome Sequencing Center for Infectious Disease"/>
            <person name="Wu L."/>
            <person name="Ma J."/>
        </authorList>
    </citation>
    <scope>NUCLEOTIDE SEQUENCE [LARGE SCALE GENOMIC DNA]</scope>
    <source>
        <strain evidence="4">JCM 31486</strain>
    </source>
</reference>
<keyword evidence="2" id="KW-0812">Transmembrane</keyword>
<organism evidence="3 4">
    <name type="scientific">Kibdelosporangium lantanae</name>
    <dbReference type="NCBI Taxonomy" id="1497396"/>
    <lineage>
        <taxon>Bacteria</taxon>
        <taxon>Bacillati</taxon>
        <taxon>Actinomycetota</taxon>
        <taxon>Actinomycetes</taxon>
        <taxon>Pseudonocardiales</taxon>
        <taxon>Pseudonocardiaceae</taxon>
        <taxon>Kibdelosporangium</taxon>
    </lineage>
</organism>
<keyword evidence="2" id="KW-1133">Transmembrane helix</keyword>
<evidence type="ECO:0000256" key="2">
    <source>
        <dbReference type="SAM" id="Phobius"/>
    </source>
</evidence>
<feature type="compositionally biased region" description="Polar residues" evidence="1">
    <location>
        <begin position="263"/>
        <end position="273"/>
    </location>
</feature>
<feature type="transmembrane region" description="Helical" evidence="2">
    <location>
        <begin position="129"/>
        <end position="147"/>
    </location>
</feature>
<comment type="caution">
    <text evidence="3">The sequence shown here is derived from an EMBL/GenBank/DDBJ whole genome shotgun (WGS) entry which is preliminary data.</text>
</comment>
<keyword evidence="2" id="KW-0472">Membrane</keyword>
<feature type="region of interest" description="Disordered" evidence="1">
    <location>
        <begin position="258"/>
        <end position="282"/>
    </location>
</feature>